<dbReference type="AlphaFoldDB" id="A0A9P4MCT1"/>
<sequence>MHYFGHLDFTRLHRLWMLRRRNNEHTRPSCNNLDHAERPVSEVISHVLPCCATRPQAAPGEAQVEGNLPCRRYDHDQSIPSTENGLHNQRVHSLPSKPNFGRLLAGIPPGDVGSERCLMQAKVELQTERTHMPAQELPPRHFFLAWHHIVPQVQSDKSHLSRGYMISLADPHGVRSYYALIKTSSHTTCRSKEREGGEPATCH</sequence>
<name>A0A9P4MCT1_9PEZI</name>
<keyword evidence="2" id="KW-1185">Reference proteome</keyword>
<gene>
    <name evidence="1" type="ORF">K461DRAFT_65386</name>
</gene>
<dbReference type="Proteomes" id="UP000799439">
    <property type="component" value="Unassembled WGS sequence"/>
</dbReference>
<evidence type="ECO:0000313" key="1">
    <source>
        <dbReference type="EMBL" id="KAF2148528.1"/>
    </source>
</evidence>
<evidence type="ECO:0000313" key="2">
    <source>
        <dbReference type="Proteomes" id="UP000799439"/>
    </source>
</evidence>
<dbReference type="EMBL" id="ML996093">
    <property type="protein sequence ID" value="KAF2148528.1"/>
    <property type="molecule type" value="Genomic_DNA"/>
</dbReference>
<reference evidence="1" key="1">
    <citation type="journal article" date="2020" name="Stud. Mycol.">
        <title>101 Dothideomycetes genomes: a test case for predicting lifestyles and emergence of pathogens.</title>
        <authorList>
            <person name="Haridas S."/>
            <person name="Albert R."/>
            <person name="Binder M."/>
            <person name="Bloem J."/>
            <person name="Labutti K."/>
            <person name="Salamov A."/>
            <person name="Andreopoulos B."/>
            <person name="Baker S."/>
            <person name="Barry K."/>
            <person name="Bills G."/>
            <person name="Bluhm B."/>
            <person name="Cannon C."/>
            <person name="Castanera R."/>
            <person name="Culley D."/>
            <person name="Daum C."/>
            <person name="Ezra D."/>
            <person name="Gonzalez J."/>
            <person name="Henrissat B."/>
            <person name="Kuo A."/>
            <person name="Liang C."/>
            <person name="Lipzen A."/>
            <person name="Lutzoni F."/>
            <person name="Magnuson J."/>
            <person name="Mondo S."/>
            <person name="Nolan M."/>
            <person name="Ohm R."/>
            <person name="Pangilinan J."/>
            <person name="Park H.-J."/>
            <person name="Ramirez L."/>
            <person name="Alfaro M."/>
            <person name="Sun H."/>
            <person name="Tritt A."/>
            <person name="Yoshinaga Y."/>
            <person name="Zwiers L.-H."/>
            <person name="Turgeon B."/>
            <person name="Goodwin S."/>
            <person name="Spatafora J."/>
            <person name="Crous P."/>
            <person name="Grigoriev I."/>
        </authorList>
    </citation>
    <scope>NUCLEOTIDE SEQUENCE</scope>
    <source>
        <strain evidence="1">CBS 260.36</strain>
    </source>
</reference>
<proteinExistence type="predicted"/>
<accession>A0A9P4MCT1</accession>
<organism evidence="1 2">
    <name type="scientific">Myriangium duriaei CBS 260.36</name>
    <dbReference type="NCBI Taxonomy" id="1168546"/>
    <lineage>
        <taxon>Eukaryota</taxon>
        <taxon>Fungi</taxon>
        <taxon>Dikarya</taxon>
        <taxon>Ascomycota</taxon>
        <taxon>Pezizomycotina</taxon>
        <taxon>Dothideomycetes</taxon>
        <taxon>Dothideomycetidae</taxon>
        <taxon>Myriangiales</taxon>
        <taxon>Myriangiaceae</taxon>
        <taxon>Myriangium</taxon>
    </lineage>
</organism>
<protein>
    <submittedName>
        <fullName evidence="1">Uncharacterized protein</fullName>
    </submittedName>
</protein>
<comment type="caution">
    <text evidence="1">The sequence shown here is derived from an EMBL/GenBank/DDBJ whole genome shotgun (WGS) entry which is preliminary data.</text>
</comment>